<name>A0A1B0BE35_9MUSC</name>
<reference evidence="2" key="2">
    <citation type="submission" date="2020-05" db="UniProtKB">
        <authorList>
            <consortium name="EnsemblMetazoa"/>
        </authorList>
    </citation>
    <scope>IDENTIFICATION</scope>
    <source>
        <strain evidence="2">IAEA</strain>
    </source>
</reference>
<feature type="region of interest" description="Disordered" evidence="1">
    <location>
        <begin position="83"/>
        <end position="120"/>
    </location>
</feature>
<keyword evidence="3" id="KW-1185">Reference proteome</keyword>
<dbReference type="Proteomes" id="UP000092460">
    <property type="component" value="Unassembled WGS sequence"/>
</dbReference>
<dbReference type="EnsemblMetazoa" id="GPPI027095-RA">
    <property type="protein sequence ID" value="GPPI027095-PA"/>
    <property type="gene ID" value="GPPI027095"/>
</dbReference>
<dbReference type="AlphaFoldDB" id="A0A1B0BE35"/>
<evidence type="ECO:0000256" key="1">
    <source>
        <dbReference type="SAM" id="MobiDB-lite"/>
    </source>
</evidence>
<feature type="compositionally biased region" description="Low complexity" evidence="1">
    <location>
        <begin position="95"/>
        <end position="117"/>
    </location>
</feature>
<accession>A0A1B0BE35</accession>
<dbReference type="STRING" id="67801.A0A1B0BE35"/>
<evidence type="ECO:0000313" key="2">
    <source>
        <dbReference type="EnsemblMetazoa" id="GPPI027095-PA"/>
    </source>
</evidence>
<protein>
    <submittedName>
        <fullName evidence="2">Uncharacterized protein</fullName>
    </submittedName>
</protein>
<proteinExistence type="predicted"/>
<organism evidence="2 3">
    <name type="scientific">Glossina palpalis gambiensis</name>
    <dbReference type="NCBI Taxonomy" id="67801"/>
    <lineage>
        <taxon>Eukaryota</taxon>
        <taxon>Metazoa</taxon>
        <taxon>Ecdysozoa</taxon>
        <taxon>Arthropoda</taxon>
        <taxon>Hexapoda</taxon>
        <taxon>Insecta</taxon>
        <taxon>Pterygota</taxon>
        <taxon>Neoptera</taxon>
        <taxon>Endopterygota</taxon>
        <taxon>Diptera</taxon>
        <taxon>Brachycera</taxon>
        <taxon>Muscomorpha</taxon>
        <taxon>Hippoboscoidea</taxon>
        <taxon>Glossinidae</taxon>
        <taxon>Glossina</taxon>
    </lineage>
</organism>
<reference evidence="3" key="1">
    <citation type="submission" date="2015-01" db="EMBL/GenBank/DDBJ databases">
        <authorList>
            <person name="Aksoy S."/>
            <person name="Warren W."/>
            <person name="Wilson R.K."/>
        </authorList>
    </citation>
    <scope>NUCLEOTIDE SEQUENCE [LARGE SCALE GENOMIC DNA]</scope>
    <source>
        <strain evidence="3">IAEA</strain>
    </source>
</reference>
<sequence>MQSNAHERMKRKLQEMFKSKYHNKEENKTNLMNFFTKDHSVGILFLGQSPYSTSSNSWDLGNDNINGNSGCVKSTKNHFKITADDNKKRNVYEVSPSTSSMSNSSNLSESMSENSTTKGKSYQQSIENLISSSKPRTCTPSKLYLYTSYTKLVK</sequence>
<dbReference type="VEuPathDB" id="VectorBase:GPPI027095"/>
<dbReference type="EMBL" id="JXJN01012777">
    <property type="status" value="NOT_ANNOTATED_CDS"/>
    <property type="molecule type" value="Genomic_DNA"/>
</dbReference>
<evidence type="ECO:0000313" key="3">
    <source>
        <dbReference type="Proteomes" id="UP000092460"/>
    </source>
</evidence>